<feature type="transmembrane region" description="Helical" evidence="6">
    <location>
        <begin position="103"/>
        <end position="119"/>
    </location>
</feature>
<evidence type="ECO:0000256" key="1">
    <source>
        <dbReference type="ARBA" id="ARBA00004141"/>
    </source>
</evidence>
<evidence type="ECO:0000256" key="5">
    <source>
        <dbReference type="ARBA" id="ARBA00023136"/>
    </source>
</evidence>
<evidence type="ECO:0000256" key="6">
    <source>
        <dbReference type="SAM" id="Phobius"/>
    </source>
</evidence>
<keyword evidence="3 6" id="KW-0812">Transmembrane</keyword>
<dbReference type="OrthoDB" id="2417308at2759"/>
<keyword evidence="5 6" id="KW-0472">Membrane</keyword>
<comment type="subcellular location">
    <subcellularLocation>
        <location evidence="1">Membrane</location>
        <topology evidence="1">Multi-pass membrane protein</topology>
    </subcellularLocation>
</comment>
<feature type="transmembrane region" description="Helical" evidence="6">
    <location>
        <begin position="173"/>
        <end position="193"/>
    </location>
</feature>
<keyword evidence="2" id="KW-0813">Transport</keyword>
<dbReference type="AlphaFoldDB" id="A0A9P7V7L4"/>
<dbReference type="Proteomes" id="UP000790833">
    <property type="component" value="Unassembled WGS sequence"/>
</dbReference>
<dbReference type="PANTHER" id="PTHR45649:SF16">
    <property type="entry name" value="7-KETO 8-AMINOPELARGONIC ACID TRANSPORTER"/>
    <property type="match status" value="1"/>
</dbReference>
<feature type="transmembrane region" description="Helical" evidence="6">
    <location>
        <begin position="131"/>
        <end position="153"/>
    </location>
</feature>
<sequence>MKALPGEKAVGSVLSIDEVGNGLDSSSSNEEHNVGLEKNSNFLSLLGFSFGLIYSWLGVATQLGIVISSGGAPIMVWGLVTTCILASYLFTHPDFIIEKWHTFLVYELLNIFITLFNFYSKTLPYVTKTAFYLSILTFLVTMIISGACALGRFQSPSFVFKTFDNVMGWSTTGMSFVANMVAPIWLFAGIDAASHQG</sequence>
<dbReference type="GeneID" id="66114869"/>
<feature type="transmembrane region" description="Helical" evidence="6">
    <location>
        <begin position="74"/>
        <end position="91"/>
    </location>
</feature>
<reference evidence="7" key="1">
    <citation type="submission" date="2021-03" db="EMBL/GenBank/DDBJ databases">
        <authorList>
            <person name="Palmer J.M."/>
        </authorList>
    </citation>
    <scope>NUCLEOTIDE SEQUENCE</scope>
    <source>
        <strain evidence="7">ARV_011</strain>
    </source>
</reference>
<evidence type="ECO:0000313" key="7">
    <source>
        <dbReference type="EMBL" id="KAG7192712.1"/>
    </source>
</evidence>
<name>A0A9P7V7L4_9ASCO</name>
<dbReference type="EMBL" id="JAHMUF010000016">
    <property type="protein sequence ID" value="KAG7192712.1"/>
    <property type="molecule type" value="Genomic_DNA"/>
</dbReference>
<dbReference type="GO" id="GO:0016020">
    <property type="term" value="C:membrane"/>
    <property type="evidence" value="ECO:0007669"/>
    <property type="project" value="UniProtKB-SubCell"/>
</dbReference>
<organism evidence="7 8">
    <name type="scientific">Scheffersomyces spartinae</name>
    <dbReference type="NCBI Taxonomy" id="45513"/>
    <lineage>
        <taxon>Eukaryota</taxon>
        <taxon>Fungi</taxon>
        <taxon>Dikarya</taxon>
        <taxon>Ascomycota</taxon>
        <taxon>Saccharomycotina</taxon>
        <taxon>Pichiomycetes</taxon>
        <taxon>Debaryomycetaceae</taxon>
        <taxon>Scheffersomyces</taxon>
    </lineage>
</organism>
<proteinExistence type="predicted"/>
<dbReference type="PANTHER" id="PTHR45649">
    <property type="entry name" value="AMINO-ACID PERMEASE BAT1"/>
    <property type="match status" value="1"/>
</dbReference>
<feature type="transmembrane region" description="Helical" evidence="6">
    <location>
        <begin position="42"/>
        <end position="67"/>
    </location>
</feature>
<evidence type="ECO:0000313" key="8">
    <source>
        <dbReference type="Proteomes" id="UP000790833"/>
    </source>
</evidence>
<dbReference type="RefSeq" id="XP_043048262.1">
    <property type="nucleotide sequence ID" value="XM_043192290.1"/>
</dbReference>
<evidence type="ECO:0000256" key="2">
    <source>
        <dbReference type="ARBA" id="ARBA00022448"/>
    </source>
</evidence>
<dbReference type="GO" id="GO:0022857">
    <property type="term" value="F:transmembrane transporter activity"/>
    <property type="evidence" value="ECO:0007669"/>
    <property type="project" value="UniProtKB-ARBA"/>
</dbReference>
<comment type="caution">
    <text evidence="7">The sequence shown here is derived from an EMBL/GenBank/DDBJ whole genome shotgun (WGS) entry which is preliminary data.</text>
</comment>
<evidence type="ECO:0000256" key="3">
    <source>
        <dbReference type="ARBA" id="ARBA00022692"/>
    </source>
</evidence>
<keyword evidence="4 6" id="KW-1133">Transmembrane helix</keyword>
<accession>A0A9P7V7L4</accession>
<keyword evidence="8" id="KW-1185">Reference proteome</keyword>
<gene>
    <name evidence="7" type="ORF">KQ657_001495</name>
</gene>
<protein>
    <submittedName>
        <fullName evidence="7">Uncharacterized protein</fullName>
    </submittedName>
</protein>
<evidence type="ECO:0000256" key="4">
    <source>
        <dbReference type="ARBA" id="ARBA00022989"/>
    </source>
</evidence>